<protein>
    <submittedName>
        <fullName evidence="2">Uncharacterized protein</fullName>
    </submittedName>
</protein>
<feature type="region of interest" description="Disordered" evidence="1">
    <location>
        <begin position="75"/>
        <end position="202"/>
    </location>
</feature>
<feature type="compositionally biased region" description="Pro residues" evidence="1">
    <location>
        <begin position="227"/>
        <end position="238"/>
    </location>
</feature>
<feature type="region of interest" description="Disordered" evidence="1">
    <location>
        <begin position="227"/>
        <end position="272"/>
    </location>
</feature>
<dbReference type="RefSeq" id="WP_117490111.1">
    <property type="nucleotide sequence ID" value="NZ_QVIG01000001.1"/>
</dbReference>
<feature type="compositionally biased region" description="Low complexity" evidence="1">
    <location>
        <begin position="188"/>
        <end position="202"/>
    </location>
</feature>
<dbReference type="EMBL" id="QVIG01000001">
    <property type="protein sequence ID" value="RGD61976.1"/>
    <property type="molecule type" value="Genomic_DNA"/>
</dbReference>
<accession>A0A373A1E9</accession>
<evidence type="ECO:0000313" key="2">
    <source>
        <dbReference type="EMBL" id="RGD61976.1"/>
    </source>
</evidence>
<feature type="compositionally biased region" description="Low complexity" evidence="1">
    <location>
        <begin position="7"/>
        <end position="22"/>
    </location>
</feature>
<comment type="caution">
    <text evidence="2">The sequence shown here is derived from an EMBL/GenBank/DDBJ whole genome shotgun (WGS) entry which is preliminary data.</text>
</comment>
<gene>
    <name evidence="2" type="ORF">DR950_33335</name>
</gene>
<reference evidence="2 3" key="1">
    <citation type="submission" date="2018-08" db="EMBL/GenBank/DDBJ databases">
        <title>Diversity &amp; Physiological Properties of Lignin-Decomposing Actinobacteria from Soil.</title>
        <authorList>
            <person name="Roh S.G."/>
            <person name="Kim S.B."/>
        </authorList>
    </citation>
    <scope>NUCLEOTIDE SEQUENCE [LARGE SCALE GENOMIC DNA]</scope>
    <source>
        <strain evidence="2 3">MMS17-GH009</strain>
    </source>
</reference>
<feature type="compositionally biased region" description="Low complexity" evidence="1">
    <location>
        <begin position="149"/>
        <end position="169"/>
    </location>
</feature>
<keyword evidence="3" id="KW-1185">Reference proteome</keyword>
<feature type="region of interest" description="Disordered" evidence="1">
    <location>
        <begin position="1"/>
        <end position="34"/>
    </location>
</feature>
<name>A0A373A1E9_9ACTN</name>
<feature type="compositionally biased region" description="Polar residues" evidence="1">
    <location>
        <begin position="86"/>
        <end position="95"/>
    </location>
</feature>
<dbReference type="AlphaFoldDB" id="A0A373A1E9"/>
<proteinExistence type="predicted"/>
<dbReference type="Proteomes" id="UP000263377">
    <property type="component" value="Unassembled WGS sequence"/>
</dbReference>
<evidence type="ECO:0000256" key="1">
    <source>
        <dbReference type="SAM" id="MobiDB-lite"/>
    </source>
</evidence>
<evidence type="ECO:0000313" key="3">
    <source>
        <dbReference type="Proteomes" id="UP000263377"/>
    </source>
</evidence>
<organism evidence="2 3">
    <name type="scientific">Kitasatospora xanthocidica</name>
    <dbReference type="NCBI Taxonomy" id="83382"/>
    <lineage>
        <taxon>Bacteria</taxon>
        <taxon>Bacillati</taxon>
        <taxon>Actinomycetota</taxon>
        <taxon>Actinomycetes</taxon>
        <taxon>Kitasatosporales</taxon>
        <taxon>Streptomycetaceae</taxon>
        <taxon>Kitasatospora</taxon>
    </lineage>
</organism>
<sequence>MYSYDVSASPGRSASASRSIPGMRPSYDAEHPHSATPIYDELYSEYRRLFRALPGDRSNEEDLKFTGFAVRDSYPLHGEQRPYPPQQQTFHTLPGQTPGLPQFMPGSQHHGSGPTGGQQHSHSGGHTGAHATPHSNSHTGNNTGGGHPGTHAGSHTGRHTSSAHPGTHSTGHHHGHRPEPPTGDNLGPAAPAPVQDQPAVPTAQFTDGQGWVAAGYLGAAPHPMPVPAPAPPAPPAPSPVMGTATGLAPAPSSGGRHRQMLSLPPGPTVDHR</sequence>
<feature type="compositionally biased region" description="Low complexity" evidence="1">
    <location>
        <begin position="105"/>
        <end position="141"/>
    </location>
</feature>